<dbReference type="PROSITE" id="PS51186">
    <property type="entry name" value="GNAT"/>
    <property type="match status" value="1"/>
</dbReference>
<dbReference type="InterPro" id="IPR000182">
    <property type="entry name" value="GNAT_dom"/>
</dbReference>
<accession>M7T3X7</accession>
<dbReference type="GO" id="GO:0016747">
    <property type="term" value="F:acyltransferase activity, transferring groups other than amino-acyl groups"/>
    <property type="evidence" value="ECO:0007669"/>
    <property type="project" value="InterPro"/>
</dbReference>
<dbReference type="SUPFAM" id="SSF55729">
    <property type="entry name" value="Acyl-CoA N-acyltransferases (Nat)"/>
    <property type="match status" value="1"/>
</dbReference>
<dbReference type="AlphaFoldDB" id="M7T3X7"/>
<proteinExistence type="predicted"/>
<evidence type="ECO:0000256" key="2">
    <source>
        <dbReference type="ARBA" id="ARBA00023315"/>
    </source>
</evidence>
<organism evidence="5 6">
    <name type="scientific">Eutypa lata (strain UCR-EL1)</name>
    <name type="common">Grapevine dieback disease fungus</name>
    <name type="synonym">Eutypa armeniacae</name>
    <dbReference type="NCBI Taxonomy" id="1287681"/>
    <lineage>
        <taxon>Eukaryota</taxon>
        <taxon>Fungi</taxon>
        <taxon>Dikarya</taxon>
        <taxon>Ascomycota</taxon>
        <taxon>Pezizomycotina</taxon>
        <taxon>Sordariomycetes</taxon>
        <taxon>Xylariomycetidae</taxon>
        <taxon>Xylariales</taxon>
        <taxon>Diatrypaceae</taxon>
        <taxon>Eutypa</taxon>
    </lineage>
</organism>
<protein>
    <submittedName>
        <fullName evidence="5">Putative acetyltransferase protein</fullName>
    </submittedName>
</protein>
<dbReference type="OMA" id="NSEHENA"/>
<dbReference type="eggNOG" id="ENOG502SGYQ">
    <property type="taxonomic scope" value="Eukaryota"/>
</dbReference>
<dbReference type="OrthoDB" id="41532at2759"/>
<dbReference type="Pfam" id="PF13508">
    <property type="entry name" value="Acetyltransf_7"/>
    <property type="match status" value="1"/>
</dbReference>
<reference evidence="6" key="1">
    <citation type="journal article" date="2013" name="Genome Announc.">
        <title>Draft genome sequence of the grapevine dieback fungus Eutypa lata UCR-EL1.</title>
        <authorList>
            <person name="Blanco-Ulate B."/>
            <person name="Rolshausen P.E."/>
            <person name="Cantu D."/>
        </authorList>
    </citation>
    <scope>NUCLEOTIDE SEQUENCE [LARGE SCALE GENOMIC DNA]</scope>
    <source>
        <strain evidence="6">UCR-EL1</strain>
    </source>
</reference>
<evidence type="ECO:0000313" key="6">
    <source>
        <dbReference type="Proteomes" id="UP000012174"/>
    </source>
</evidence>
<dbReference type="InterPro" id="IPR016181">
    <property type="entry name" value="Acyl_CoA_acyltransferase"/>
</dbReference>
<dbReference type="HOGENOM" id="CLU_013985_6_0_1"/>
<gene>
    <name evidence="5" type="ORF">UCREL1_1672</name>
</gene>
<evidence type="ECO:0000256" key="1">
    <source>
        <dbReference type="ARBA" id="ARBA00022679"/>
    </source>
</evidence>
<keyword evidence="2" id="KW-0012">Acyltransferase</keyword>
<feature type="domain" description="N-acetyltransferase" evidence="4">
    <location>
        <begin position="81"/>
        <end position="240"/>
    </location>
</feature>
<sequence length="243" mass="27055">MTTTNNRPPSDEAEWKIEAVLADEEEEGEGCRFYLEQYKPFRLEALQRDPDAFGSTYAREVAFADEDWLKRARNPLAQTFVVVRSRDRAILAATTLMGPLPLHRTKPASLLISENDSNNNNNHSATHDGKLNNDTTSTTTDGADAPLSYEVSGVYTRREARGRGFGTALMHAAAVERAAAEARLRGRRRLEVKTIVYATNAGAVAFYERCGFVTARARQNVNPLKGPEPVTELDMYFRSDVVL</sequence>
<dbReference type="PANTHER" id="PTHR43072:SF23">
    <property type="entry name" value="UPF0039 PROTEIN C11D3.02C"/>
    <property type="match status" value="1"/>
</dbReference>
<feature type="region of interest" description="Disordered" evidence="3">
    <location>
        <begin position="112"/>
        <end position="144"/>
    </location>
</feature>
<keyword evidence="1 5" id="KW-0808">Transferase</keyword>
<evidence type="ECO:0000256" key="3">
    <source>
        <dbReference type="SAM" id="MobiDB-lite"/>
    </source>
</evidence>
<dbReference type="PANTHER" id="PTHR43072">
    <property type="entry name" value="N-ACETYLTRANSFERASE"/>
    <property type="match status" value="1"/>
</dbReference>
<evidence type="ECO:0000259" key="4">
    <source>
        <dbReference type="PROSITE" id="PS51186"/>
    </source>
</evidence>
<dbReference type="Proteomes" id="UP000012174">
    <property type="component" value="Unassembled WGS sequence"/>
</dbReference>
<keyword evidence="6" id="KW-1185">Reference proteome</keyword>
<dbReference type="EMBL" id="KB705657">
    <property type="protein sequence ID" value="EMR71292.1"/>
    <property type="molecule type" value="Genomic_DNA"/>
</dbReference>
<evidence type="ECO:0000313" key="5">
    <source>
        <dbReference type="EMBL" id="EMR71292.1"/>
    </source>
</evidence>
<dbReference type="Gene3D" id="3.40.630.30">
    <property type="match status" value="1"/>
</dbReference>
<dbReference type="KEGG" id="ela:UCREL1_1672"/>
<name>M7T3X7_EUTLA</name>